<organism evidence="1 2">
    <name type="scientific">Mycena albidolilacea</name>
    <dbReference type="NCBI Taxonomy" id="1033008"/>
    <lineage>
        <taxon>Eukaryota</taxon>
        <taxon>Fungi</taxon>
        <taxon>Dikarya</taxon>
        <taxon>Basidiomycota</taxon>
        <taxon>Agaricomycotina</taxon>
        <taxon>Agaricomycetes</taxon>
        <taxon>Agaricomycetidae</taxon>
        <taxon>Agaricales</taxon>
        <taxon>Marasmiineae</taxon>
        <taxon>Mycenaceae</taxon>
        <taxon>Mycena</taxon>
    </lineage>
</organism>
<dbReference type="SUPFAM" id="SSF56112">
    <property type="entry name" value="Protein kinase-like (PK-like)"/>
    <property type="match status" value="1"/>
</dbReference>
<reference evidence="1" key="1">
    <citation type="submission" date="2023-03" db="EMBL/GenBank/DDBJ databases">
        <title>Massive genome expansion in bonnet fungi (Mycena s.s.) driven by repeated elements and novel gene families across ecological guilds.</title>
        <authorList>
            <consortium name="Lawrence Berkeley National Laboratory"/>
            <person name="Harder C.B."/>
            <person name="Miyauchi S."/>
            <person name="Viragh M."/>
            <person name="Kuo A."/>
            <person name="Thoen E."/>
            <person name="Andreopoulos B."/>
            <person name="Lu D."/>
            <person name="Skrede I."/>
            <person name="Drula E."/>
            <person name="Henrissat B."/>
            <person name="Morin E."/>
            <person name="Kohler A."/>
            <person name="Barry K."/>
            <person name="LaButti K."/>
            <person name="Morin E."/>
            <person name="Salamov A."/>
            <person name="Lipzen A."/>
            <person name="Mereny Z."/>
            <person name="Hegedus B."/>
            <person name="Baldrian P."/>
            <person name="Stursova M."/>
            <person name="Weitz H."/>
            <person name="Taylor A."/>
            <person name="Grigoriev I.V."/>
            <person name="Nagy L.G."/>
            <person name="Martin F."/>
            <person name="Kauserud H."/>
        </authorList>
    </citation>
    <scope>NUCLEOTIDE SEQUENCE</scope>
    <source>
        <strain evidence="1">CBHHK002</strain>
    </source>
</reference>
<protein>
    <recommendedName>
        <fullName evidence="3">Non-specific serine/threonine protein kinase</fullName>
    </recommendedName>
</protein>
<dbReference type="AlphaFoldDB" id="A0AAD6Z4V9"/>
<accession>A0AAD6Z4V9</accession>
<keyword evidence="2" id="KW-1185">Reference proteome</keyword>
<dbReference type="PROSITE" id="PS00109">
    <property type="entry name" value="PROTEIN_KINASE_TYR"/>
    <property type="match status" value="1"/>
</dbReference>
<proteinExistence type="predicted"/>
<dbReference type="GO" id="GO:0004672">
    <property type="term" value="F:protein kinase activity"/>
    <property type="evidence" value="ECO:0007669"/>
    <property type="project" value="InterPro"/>
</dbReference>
<dbReference type="Proteomes" id="UP001218218">
    <property type="component" value="Unassembled WGS sequence"/>
</dbReference>
<dbReference type="InterPro" id="IPR008266">
    <property type="entry name" value="Tyr_kinase_AS"/>
</dbReference>
<name>A0AAD6Z4V9_9AGAR</name>
<gene>
    <name evidence="1" type="ORF">DFH08DRAFT_823955</name>
</gene>
<evidence type="ECO:0008006" key="3">
    <source>
        <dbReference type="Google" id="ProtNLM"/>
    </source>
</evidence>
<sequence length="470" mass="53787">MSEKERTLRPLRKVTSQADWLDNCIPRRHHLFKAAVSEDDKPDIYQFLVTDHWKPTKAETTENATDLFHVNFIVKPATRIVASIQREPRLQAGFARMRNGTKTDLRVYTESSSDTTWVTIEDKRLEVFEEHRDELLSISTKTFPWPTSVTPPPGSAARIWIQIWGQMEEYQVNYAKIFSATGVLYVWQHPWSDELFFSKIYDTLNGEVERTACLILEALAEATRRANQPQSLAKTVINWLPRRVLSWMIDLKLRASLLWKYFWGFNGIYILFDRHPVFFQVVNGTSSHISARVYTTMVGCGASGTVWRSSDGSEVTKRARMLSVPAYRGVVSSRKGTGVMMSYRGTPIRNIKQATNEQKKQLVQTLRSLHELGIHHHDVRGENVLIDDHGALTLIDFHQAHRSVLLLIERQLNEQEARMSFHPFGDRIAVLPRGSDTGVDDSTIGSRITLSASLIGGWASSRFREIEYAR</sequence>
<evidence type="ECO:0000313" key="1">
    <source>
        <dbReference type="EMBL" id="KAJ7307870.1"/>
    </source>
</evidence>
<comment type="caution">
    <text evidence="1">The sequence shown here is derived from an EMBL/GenBank/DDBJ whole genome shotgun (WGS) entry which is preliminary data.</text>
</comment>
<dbReference type="Gene3D" id="1.10.510.10">
    <property type="entry name" value="Transferase(Phosphotransferase) domain 1"/>
    <property type="match status" value="1"/>
</dbReference>
<evidence type="ECO:0000313" key="2">
    <source>
        <dbReference type="Proteomes" id="UP001218218"/>
    </source>
</evidence>
<dbReference type="InterPro" id="IPR011009">
    <property type="entry name" value="Kinase-like_dom_sf"/>
</dbReference>
<dbReference type="EMBL" id="JARIHO010000086">
    <property type="protein sequence ID" value="KAJ7307870.1"/>
    <property type="molecule type" value="Genomic_DNA"/>
</dbReference>